<feature type="region of interest" description="Disordered" evidence="3">
    <location>
        <begin position="50"/>
        <end position="83"/>
    </location>
</feature>
<dbReference type="GO" id="GO:0001682">
    <property type="term" value="P:tRNA 5'-leader removal"/>
    <property type="evidence" value="ECO:0007669"/>
    <property type="project" value="InterPro"/>
</dbReference>
<dbReference type="InterPro" id="IPR036980">
    <property type="entry name" value="RNase_P/MRP_Rpp29_sf"/>
</dbReference>
<dbReference type="GO" id="GO:0005634">
    <property type="term" value="C:nucleus"/>
    <property type="evidence" value="ECO:0007669"/>
    <property type="project" value="UniProtKB-SubCell"/>
</dbReference>
<gene>
    <name evidence="4" type="ORF">AMSG_02259</name>
</gene>
<accession>A0A0L0DVF2</accession>
<reference evidence="4 5" key="1">
    <citation type="submission" date="2010-05" db="EMBL/GenBank/DDBJ databases">
        <title>The Genome Sequence of Thecamonas trahens ATCC 50062.</title>
        <authorList>
            <consortium name="The Broad Institute Genome Sequencing Platform"/>
            <person name="Russ C."/>
            <person name="Cuomo C."/>
            <person name="Shea T."/>
            <person name="Young S.K."/>
            <person name="Zeng Q."/>
            <person name="Koehrsen M."/>
            <person name="Haas B."/>
            <person name="Borodovsky M."/>
            <person name="Guigo R."/>
            <person name="Alvarado L."/>
            <person name="Berlin A."/>
            <person name="Bochicchio J."/>
            <person name="Borenstein D."/>
            <person name="Chapman S."/>
            <person name="Chen Z."/>
            <person name="Freedman E."/>
            <person name="Gellesch M."/>
            <person name="Goldberg J."/>
            <person name="Griggs A."/>
            <person name="Gujja S."/>
            <person name="Heilman E."/>
            <person name="Heiman D."/>
            <person name="Hepburn T."/>
            <person name="Howarth C."/>
            <person name="Jen D."/>
            <person name="Larson L."/>
            <person name="Mehta T."/>
            <person name="Park D."/>
            <person name="Pearson M."/>
            <person name="Roberts A."/>
            <person name="Saif S."/>
            <person name="Shenoy N."/>
            <person name="Sisk P."/>
            <person name="Stolte C."/>
            <person name="Sykes S."/>
            <person name="Thomson T."/>
            <person name="Walk T."/>
            <person name="White J."/>
            <person name="Yandava C."/>
            <person name="Burger G."/>
            <person name="Gray M.W."/>
            <person name="Holland P.W.H."/>
            <person name="King N."/>
            <person name="Lang F.B.F."/>
            <person name="Roger A.J."/>
            <person name="Ruiz-Trillo I."/>
            <person name="Lander E."/>
            <person name="Nusbaum C."/>
        </authorList>
    </citation>
    <scope>NUCLEOTIDE SEQUENCE [LARGE SCALE GENOMIC DNA]</scope>
    <source>
        <strain evidence="4 5">ATCC 50062</strain>
    </source>
</reference>
<dbReference type="Proteomes" id="UP000054408">
    <property type="component" value="Unassembled WGS sequence"/>
</dbReference>
<dbReference type="SUPFAM" id="SSF101744">
    <property type="entry name" value="Rof/RNase P subunit-like"/>
    <property type="match status" value="1"/>
</dbReference>
<name>A0A0L0DVF2_THETB</name>
<feature type="compositionally biased region" description="Basic residues" evidence="3">
    <location>
        <begin position="100"/>
        <end position="128"/>
    </location>
</feature>
<organism evidence="4 5">
    <name type="scientific">Thecamonas trahens ATCC 50062</name>
    <dbReference type="NCBI Taxonomy" id="461836"/>
    <lineage>
        <taxon>Eukaryota</taxon>
        <taxon>Apusozoa</taxon>
        <taxon>Apusomonadida</taxon>
        <taxon>Apusomonadidae</taxon>
        <taxon>Thecamonas</taxon>
    </lineage>
</organism>
<dbReference type="SMART" id="SM00538">
    <property type="entry name" value="POP4"/>
    <property type="match status" value="1"/>
</dbReference>
<dbReference type="GO" id="GO:0006364">
    <property type="term" value="P:rRNA processing"/>
    <property type="evidence" value="ECO:0007669"/>
    <property type="project" value="TreeGrafter"/>
</dbReference>
<dbReference type="OrthoDB" id="124041at2759"/>
<evidence type="ECO:0000256" key="2">
    <source>
        <dbReference type="ARBA" id="ARBA00006181"/>
    </source>
</evidence>
<dbReference type="PANTHER" id="PTHR13348">
    <property type="entry name" value="RIBONUCLEASE P SUBUNIT P29"/>
    <property type="match status" value="1"/>
</dbReference>
<protein>
    <submittedName>
        <fullName evidence="4">Ribonuclease P protein subunit p29</fullName>
    </submittedName>
</protein>
<evidence type="ECO:0000313" key="4">
    <source>
        <dbReference type="EMBL" id="KNC56289.1"/>
    </source>
</evidence>
<dbReference type="STRING" id="461836.A0A0L0DVF2"/>
<dbReference type="InterPro" id="IPR016848">
    <property type="entry name" value="RNase_P/MRP_Rpp29-subunit"/>
</dbReference>
<sequence>MSAPRPSKRAKGLGQQVEEVASIVEQIARGDSGSGTSSARSLVSYVQETPVKAIAPPSQTRPVPRPPTTASRVSSDATTAASRLAKPVVTERVASAVTASRRRANKEKRRQVAAKAKKRGAKVRASRKAVRKVRVPRKVVDYEALLPLHHMWKKYAATCLGKAENFVASNRTGAITLGPHIGKLELAGALLSVVSSKSPSLVGVQGLVMAESAQMFTLVTPQSKLKHVPKASCVFGLIWDSLFITLHGPNICFRASERAARKLKARPTNVL</sequence>
<dbReference type="GeneID" id="25561947"/>
<dbReference type="InterPro" id="IPR002730">
    <property type="entry name" value="Rpp29/RNP1"/>
</dbReference>
<dbReference type="AlphaFoldDB" id="A0A0L0DVF2"/>
<evidence type="ECO:0000256" key="3">
    <source>
        <dbReference type="SAM" id="MobiDB-lite"/>
    </source>
</evidence>
<feature type="compositionally biased region" description="Low complexity" evidence="3">
    <location>
        <begin position="55"/>
        <end position="73"/>
    </location>
</feature>
<dbReference type="Pfam" id="PF01868">
    <property type="entry name" value="RNase_P-MRP_p29"/>
    <property type="match status" value="1"/>
</dbReference>
<dbReference type="eggNOG" id="KOG4046">
    <property type="taxonomic scope" value="Eukaryota"/>
</dbReference>
<feature type="region of interest" description="Disordered" evidence="3">
    <location>
        <begin position="98"/>
        <end position="128"/>
    </location>
</feature>
<dbReference type="GO" id="GO:0000172">
    <property type="term" value="C:ribonuclease MRP complex"/>
    <property type="evidence" value="ECO:0007669"/>
    <property type="project" value="InterPro"/>
</dbReference>
<dbReference type="PANTHER" id="PTHR13348:SF0">
    <property type="entry name" value="RIBONUCLEASE P PROTEIN SUBUNIT P29"/>
    <property type="match status" value="1"/>
</dbReference>
<dbReference type="RefSeq" id="XP_013760808.1">
    <property type="nucleotide sequence ID" value="XM_013905354.1"/>
</dbReference>
<comment type="subcellular location">
    <subcellularLocation>
        <location evidence="1">Nucleus</location>
    </subcellularLocation>
</comment>
<dbReference type="OMA" id="NICFRAS"/>
<evidence type="ECO:0000313" key="5">
    <source>
        <dbReference type="Proteomes" id="UP000054408"/>
    </source>
</evidence>
<dbReference type="EMBL" id="GL349441">
    <property type="protein sequence ID" value="KNC56289.1"/>
    <property type="molecule type" value="Genomic_DNA"/>
</dbReference>
<keyword evidence="5" id="KW-1185">Reference proteome</keyword>
<dbReference type="GO" id="GO:0030677">
    <property type="term" value="C:ribonuclease P complex"/>
    <property type="evidence" value="ECO:0007669"/>
    <property type="project" value="InterPro"/>
</dbReference>
<evidence type="ECO:0000256" key="1">
    <source>
        <dbReference type="ARBA" id="ARBA00004123"/>
    </source>
</evidence>
<dbReference type="GO" id="GO:0033204">
    <property type="term" value="F:ribonuclease P RNA binding"/>
    <property type="evidence" value="ECO:0007669"/>
    <property type="project" value="InterPro"/>
</dbReference>
<comment type="similarity">
    <text evidence="2">Belongs to the eukaryotic/archaeal RNase P protein component 1 family.</text>
</comment>
<proteinExistence type="inferred from homology"/>
<dbReference type="Gene3D" id="2.30.30.210">
    <property type="entry name" value="Ribonuclease P/MRP, subunit p29"/>
    <property type="match status" value="1"/>
</dbReference>
<dbReference type="InterPro" id="IPR023534">
    <property type="entry name" value="Rof/RNase_P-like"/>
</dbReference>